<evidence type="ECO:0000256" key="2">
    <source>
        <dbReference type="ARBA" id="ARBA00022630"/>
    </source>
</evidence>
<name>A0A5C6VX52_9BACI</name>
<organism evidence="6 7">
    <name type="scientific">Metabacillus litoralis</name>
    <dbReference type="NCBI Taxonomy" id="152268"/>
    <lineage>
        <taxon>Bacteria</taxon>
        <taxon>Bacillati</taxon>
        <taxon>Bacillota</taxon>
        <taxon>Bacilli</taxon>
        <taxon>Bacillales</taxon>
        <taxon>Bacillaceae</taxon>
        <taxon>Metabacillus</taxon>
    </lineage>
</organism>
<evidence type="ECO:0000313" key="7">
    <source>
        <dbReference type="Proteomes" id="UP000321363"/>
    </source>
</evidence>
<dbReference type="SUPFAM" id="SSF51905">
    <property type="entry name" value="FAD/NAD(P)-binding domain"/>
    <property type="match status" value="1"/>
</dbReference>
<dbReference type="EC" id="1.5.3.2" evidence="6"/>
<evidence type="ECO:0000259" key="5">
    <source>
        <dbReference type="Pfam" id="PF01266"/>
    </source>
</evidence>
<evidence type="ECO:0000256" key="4">
    <source>
        <dbReference type="ARBA" id="ARBA00023002"/>
    </source>
</evidence>
<dbReference type="InterPro" id="IPR006076">
    <property type="entry name" value="FAD-dep_OxRdtase"/>
</dbReference>
<dbReference type="GO" id="GO:0050660">
    <property type="term" value="F:flavin adenine dinucleotide binding"/>
    <property type="evidence" value="ECO:0007669"/>
    <property type="project" value="InterPro"/>
</dbReference>
<dbReference type="InterPro" id="IPR036188">
    <property type="entry name" value="FAD/NAD-bd_sf"/>
</dbReference>
<dbReference type="PANTHER" id="PTHR10961:SF7">
    <property type="entry name" value="FAD DEPENDENT OXIDOREDUCTASE DOMAIN-CONTAINING PROTEIN"/>
    <property type="match status" value="1"/>
</dbReference>
<dbReference type="Proteomes" id="UP000321363">
    <property type="component" value="Unassembled WGS sequence"/>
</dbReference>
<dbReference type="Pfam" id="PF01266">
    <property type="entry name" value="DAO"/>
    <property type="match status" value="1"/>
</dbReference>
<dbReference type="GO" id="GO:0050131">
    <property type="term" value="F:N-methyl-L-amino-acid oxidase activity"/>
    <property type="evidence" value="ECO:0007669"/>
    <property type="project" value="UniProtKB-EC"/>
</dbReference>
<comment type="caution">
    <text evidence="6">The sequence shown here is derived from an EMBL/GenBank/DDBJ whole genome shotgun (WGS) entry which is preliminary data.</text>
</comment>
<evidence type="ECO:0000313" key="6">
    <source>
        <dbReference type="EMBL" id="TXC89570.1"/>
    </source>
</evidence>
<keyword evidence="3" id="KW-0274">FAD</keyword>
<dbReference type="RefSeq" id="WP_146949835.1">
    <property type="nucleotide sequence ID" value="NZ_VOQF01000009.1"/>
</dbReference>
<dbReference type="AlphaFoldDB" id="A0A5C6VX52"/>
<keyword evidence="2" id="KW-0285">Flavoprotein</keyword>
<protein>
    <submittedName>
        <fullName evidence="6">N-methyl-L-tryptophan oxidase</fullName>
        <ecNumber evidence="6">1.5.3.2</ecNumber>
    </submittedName>
</protein>
<accession>A0A5C6VX52</accession>
<comment type="cofactor">
    <cofactor evidence="1">
        <name>FAD</name>
        <dbReference type="ChEBI" id="CHEBI:57692"/>
    </cofactor>
</comment>
<dbReference type="GO" id="GO:0008115">
    <property type="term" value="F:sarcosine oxidase activity"/>
    <property type="evidence" value="ECO:0007669"/>
    <property type="project" value="TreeGrafter"/>
</dbReference>
<reference evidence="6 7" key="1">
    <citation type="journal article" date="2005" name="Int. J. Syst. Evol. Microbiol.">
        <title>Bacillus litoralis sp. nov., isolated from a tidal flat of the Yellow Sea in Korea.</title>
        <authorList>
            <person name="Yoon J.H."/>
            <person name="Oh T.K."/>
        </authorList>
    </citation>
    <scope>NUCLEOTIDE SEQUENCE [LARGE SCALE GENOMIC DNA]</scope>
    <source>
        <strain evidence="6 7">SW-211</strain>
    </source>
</reference>
<sequence length="380" mass="42536">MNKESFFDVAIIGAGTMGMSAGAFLAEKQVKTLLIDSFDPPHHKGSHHGDTRMIRHAYGEGRQYVTLVKRAQQLWEELEKQTGYKIFKKTGVLGLGPRDSAFLKETMNAAKKYHLPLQLLNSDEIHARWPGFSVPEHFIGCFESESGFIYSENAIKAYKEIAIKNGAELVMNTPVQQINMANTDAVKIITKNNVFWARKVIVTVGAWAAKLLPDLNLPIKPTRKAFGWFETPADLYDAGHFPSFYLEDKEHTCYGFPNIDGTGLKIGRSDGGQEIDPNQHTQNFGQNDADEKELRYFLKNYLPEANGTLTKGKTCLYTISKDNDFIIDHHPENNHVIIACGFSGHGFKFGSVMGEVLSQLAIKGESHIDISLFSLKRFGF</sequence>
<gene>
    <name evidence="6" type="primary">solA</name>
    <name evidence="6" type="ORF">FS935_16955</name>
</gene>
<keyword evidence="7" id="KW-1185">Reference proteome</keyword>
<dbReference type="GO" id="GO:0005829">
    <property type="term" value="C:cytosol"/>
    <property type="evidence" value="ECO:0007669"/>
    <property type="project" value="TreeGrafter"/>
</dbReference>
<dbReference type="EMBL" id="VOQF01000009">
    <property type="protein sequence ID" value="TXC89570.1"/>
    <property type="molecule type" value="Genomic_DNA"/>
</dbReference>
<dbReference type="InterPro" id="IPR045170">
    <property type="entry name" value="MTOX"/>
</dbReference>
<feature type="domain" description="FAD dependent oxidoreductase" evidence="5">
    <location>
        <begin position="8"/>
        <end position="360"/>
    </location>
</feature>
<dbReference type="NCBIfam" id="NF008425">
    <property type="entry name" value="PRK11259.1"/>
    <property type="match status" value="1"/>
</dbReference>
<keyword evidence="4 6" id="KW-0560">Oxidoreductase</keyword>
<evidence type="ECO:0000256" key="1">
    <source>
        <dbReference type="ARBA" id="ARBA00001974"/>
    </source>
</evidence>
<dbReference type="OrthoDB" id="9794226at2"/>
<dbReference type="SUPFAM" id="SSF54373">
    <property type="entry name" value="FAD-linked reductases, C-terminal domain"/>
    <property type="match status" value="1"/>
</dbReference>
<evidence type="ECO:0000256" key="3">
    <source>
        <dbReference type="ARBA" id="ARBA00022827"/>
    </source>
</evidence>
<dbReference type="Gene3D" id="3.30.9.10">
    <property type="entry name" value="D-Amino Acid Oxidase, subunit A, domain 2"/>
    <property type="match status" value="1"/>
</dbReference>
<proteinExistence type="predicted"/>
<dbReference type="Gene3D" id="3.50.50.60">
    <property type="entry name" value="FAD/NAD(P)-binding domain"/>
    <property type="match status" value="1"/>
</dbReference>
<dbReference type="PANTHER" id="PTHR10961">
    <property type="entry name" value="PEROXISOMAL SARCOSINE OXIDASE"/>
    <property type="match status" value="1"/>
</dbReference>